<keyword evidence="2" id="KW-1185">Reference proteome</keyword>
<sequence length="164" mass="18303">MPRASFAIASITVRTSRRTSDLTALPLTAPPTLSIMHSRPIQLRHAMGIDTRARDLKAIQPNEIEECIETQSTQLAASAPACRDSKYDLHLHLIRHDCNIPSDAPSKRERHNQYPLANCCDVLSDLVHVYAGSLGENTTGLEQFAREIFHNPTLRLHNWKGPSC</sequence>
<gene>
    <name evidence="1" type="ORF">EK21DRAFT_84684</name>
</gene>
<comment type="caution">
    <text evidence="1">The sequence shown here is derived from an EMBL/GenBank/DDBJ whole genome shotgun (WGS) entry which is preliminary data.</text>
</comment>
<organism evidence="1 2">
    <name type="scientific">Setomelanomma holmii</name>
    <dbReference type="NCBI Taxonomy" id="210430"/>
    <lineage>
        <taxon>Eukaryota</taxon>
        <taxon>Fungi</taxon>
        <taxon>Dikarya</taxon>
        <taxon>Ascomycota</taxon>
        <taxon>Pezizomycotina</taxon>
        <taxon>Dothideomycetes</taxon>
        <taxon>Pleosporomycetidae</taxon>
        <taxon>Pleosporales</taxon>
        <taxon>Pleosporineae</taxon>
        <taxon>Phaeosphaeriaceae</taxon>
        <taxon>Setomelanomma</taxon>
    </lineage>
</organism>
<dbReference type="Proteomes" id="UP000799777">
    <property type="component" value="Unassembled WGS sequence"/>
</dbReference>
<name>A0A9P4HLD2_9PLEO</name>
<proteinExistence type="predicted"/>
<reference evidence="1" key="1">
    <citation type="journal article" date="2020" name="Stud. Mycol.">
        <title>101 Dothideomycetes genomes: a test case for predicting lifestyles and emergence of pathogens.</title>
        <authorList>
            <person name="Haridas S."/>
            <person name="Albert R."/>
            <person name="Binder M."/>
            <person name="Bloem J."/>
            <person name="Labutti K."/>
            <person name="Salamov A."/>
            <person name="Andreopoulos B."/>
            <person name="Baker S."/>
            <person name="Barry K."/>
            <person name="Bills G."/>
            <person name="Bluhm B."/>
            <person name="Cannon C."/>
            <person name="Castanera R."/>
            <person name="Culley D."/>
            <person name="Daum C."/>
            <person name="Ezra D."/>
            <person name="Gonzalez J."/>
            <person name="Henrissat B."/>
            <person name="Kuo A."/>
            <person name="Liang C."/>
            <person name="Lipzen A."/>
            <person name="Lutzoni F."/>
            <person name="Magnuson J."/>
            <person name="Mondo S."/>
            <person name="Nolan M."/>
            <person name="Ohm R."/>
            <person name="Pangilinan J."/>
            <person name="Park H.-J."/>
            <person name="Ramirez L."/>
            <person name="Alfaro M."/>
            <person name="Sun H."/>
            <person name="Tritt A."/>
            <person name="Yoshinaga Y."/>
            <person name="Zwiers L.-H."/>
            <person name="Turgeon B."/>
            <person name="Goodwin S."/>
            <person name="Spatafora J."/>
            <person name="Crous P."/>
            <person name="Grigoriev I."/>
        </authorList>
    </citation>
    <scope>NUCLEOTIDE SEQUENCE</scope>
    <source>
        <strain evidence="1">CBS 110217</strain>
    </source>
</reference>
<dbReference type="AlphaFoldDB" id="A0A9P4HLD2"/>
<accession>A0A9P4HLD2</accession>
<evidence type="ECO:0000313" key="1">
    <source>
        <dbReference type="EMBL" id="KAF2035660.1"/>
    </source>
</evidence>
<dbReference type="EMBL" id="ML978157">
    <property type="protein sequence ID" value="KAF2035660.1"/>
    <property type="molecule type" value="Genomic_DNA"/>
</dbReference>
<protein>
    <submittedName>
        <fullName evidence="1">Uncharacterized protein</fullName>
    </submittedName>
</protein>
<evidence type="ECO:0000313" key="2">
    <source>
        <dbReference type="Proteomes" id="UP000799777"/>
    </source>
</evidence>